<dbReference type="AlphaFoldDB" id="A0A0Q3FEH0"/>
<feature type="region of interest" description="Disordered" evidence="1">
    <location>
        <begin position="1"/>
        <end position="95"/>
    </location>
</feature>
<feature type="compositionally biased region" description="Low complexity" evidence="1">
    <location>
        <begin position="45"/>
        <end position="62"/>
    </location>
</feature>
<sequence>MSPASPPSPPPPSHGCSVANSAQISSPPSPEGAVPSLRRRDPKHSNSSSGGTVAGSSSNSGALSPDGELLSAQDGRVEPSPAGRSSDFETEPAEQGVCVSNITVSFIIFLVQL</sequence>
<name>A0A0Q3FEH0_BRADI</name>
<dbReference type="ExpressionAtlas" id="A0A0Q3FEH0">
    <property type="expression patterns" value="baseline and differential"/>
</dbReference>
<feature type="compositionally biased region" description="Pro residues" evidence="1">
    <location>
        <begin position="1"/>
        <end position="13"/>
    </location>
</feature>
<evidence type="ECO:0000313" key="4">
    <source>
        <dbReference type="Proteomes" id="UP000008810"/>
    </source>
</evidence>
<proteinExistence type="predicted"/>
<reference evidence="2" key="2">
    <citation type="submission" date="2017-06" db="EMBL/GenBank/DDBJ databases">
        <title>WGS assembly of Brachypodium distachyon.</title>
        <authorList>
            <consortium name="The International Brachypodium Initiative"/>
            <person name="Lucas S."/>
            <person name="Harmon-Smith M."/>
            <person name="Lail K."/>
            <person name="Tice H."/>
            <person name="Grimwood J."/>
            <person name="Bruce D."/>
            <person name="Barry K."/>
            <person name="Shu S."/>
            <person name="Lindquist E."/>
            <person name="Wang M."/>
            <person name="Pitluck S."/>
            <person name="Vogel J.P."/>
            <person name="Garvin D.F."/>
            <person name="Mockler T.C."/>
            <person name="Schmutz J."/>
            <person name="Rokhsar D."/>
            <person name="Bevan M.W."/>
        </authorList>
    </citation>
    <scope>NUCLEOTIDE SEQUENCE</scope>
    <source>
        <strain evidence="2">Bd21</strain>
    </source>
</reference>
<evidence type="ECO:0000313" key="3">
    <source>
        <dbReference type="EnsemblPlants" id="KQJ96572"/>
    </source>
</evidence>
<organism evidence="2">
    <name type="scientific">Brachypodium distachyon</name>
    <name type="common">Purple false brome</name>
    <name type="synonym">Trachynia distachya</name>
    <dbReference type="NCBI Taxonomy" id="15368"/>
    <lineage>
        <taxon>Eukaryota</taxon>
        <taxon>Viridiplantae</taxon>
        <taxon>Streptophyta</taxon>
        <taxon>Embryophyta</taxon>
        <taxon>Tracheophyta</taxon>
        <taxon>Spermatophyta</taxon>
        <taxon>Magnoliopsida</taxon>
        <taxon>Liliopsida</taxon>
        <taxon>Poales</taxon>
        <taxon>Poaceae</taxon>
        <taxon>BOP clade</taxon>
        <taxon>Pooideae</taxon>
        <taxon>Stipodae</taxon>
        <taxon>Brachypodieae</taxon>
        <taxon>Brachypodium</taxon>
    </lineage>
</organism>
<dbReference type="Proteomes" id="UP000008810">
    <property type="component" value="Chromosome 3"/>
</dbReference>
<reference evidence="3" key="3">
    <citation type="submission" date="2018-08" db="UniProtKB">
        <authorList>
            <consortium name="EnsemblPlants"/>
        </authorList>
    </citation>
    <scope>IDENTIFICATION</scope>
    <source>
        <strain evidence="3">cv. Bd21</strain>
    </source>
</reference>
<gene>
    <name evidence="3" type="primary">LOC100840434</name>
    <name evidence="2" type="ORF">BRADI_3g24826v3</name>
</gene>
<evidence type="ECO:0000313" key="2">
    <source>
        <dbReference type="EMBL" id="KQJ96572.1"/>
    </source>
</evidence>
<keyword evidence="4" id="KW-1185">Reference proteome</keyword>
<reference evidence="2 3" key="1">
    <citation type="journal article" date="2010" name="Nature">
        <title>Genome sequencing and analysis of the model grass Brachypodium distachyon.</title>
        <authorList>
            <consortium name="International Brachypodium Initiative"/>
        </authorList>
    </citation>
    <scope>NUCLEOTIDE SEQUENCE [LARGE SCALE GENOMIC DNA]</scope>
    <source>
        <strain evidence="2 3">Bd21</strain>
    </source>
</reference>
<dbReference type="Gramene" id="KQJ96572">
    <property type="protein sequence ID" value="KQJ96572"/>
    <property type="gene ID" value="BRADI_3g24826v3"/>
</dbReference>
<evidence type="ECO:0000256" key="1">
    <source>
        <dbReference type="SAM" id="MobiDB-lite"/>
    </source>
</evidence>
<accession>A0A0Q3FEH0</accession>
<dbReference type="EMBL" id="CM000882">
    <property type="protein sequence ID" value="KQJ96572.1"/>
    <property type="molecule type" value="Genomic_DNA"/>
</dbReference>
<protein>
    <submittedName>
        <fullName evidence="2 3">Uncharacterized protein</fullName>
    </submittedName>
</protein>
<dbReference type="EnsemblPlants" id="KQJ96572">
    <property type="protein sequence ID" value="KQJ96572"/>
    <property type="gene ID" value="BRADI_3g24826v3"/>
</dbReference>